<evidence type="ECO:0000256" key="1">
    <source>
        <dbReference type="SAM" id="MobiDB-lite"/>
    </source>
</evidence>
<dbReference type="AlphaFoldDB" id="A0A9W7TEN9"/>
<keyword evidence="3" id="KW-1185">Reference proteome</keyword>
<protein>
    <submittedName>
        <fullName evidence="2">Uncharacterized protein</fullName>
    </submittedName>
</protein>
<organism evidence="2 3">
    <name type="scientific">Triplophysa rosa</name>
    <name type="common">Cave loach</name>
    <dbReference type="NCBI Taxonomy" id="992332"/>
    <lineage>
        <taxon>Eukaryota</taxon>
        <taxon>Metazoa</taxon>
        <taxon>Chordata</taxon>
        <taxon>Craniata</taxon>
        <taxon>Vertebrata</taxon>
        <taxon>Euteleostomi</taxon>
        <taxon>Actinopterygii</taxon>
        <taxon>Neopterygii</taxon>
        <taxon>Teleostei</taxon>
        <taxon>Ostariophysi</taxon>
        <taxon>Cypriniformes</taxon>
        <taxon>Nemacheilidae</taxon>
        <taxon>Triplophysa</taxon>
    </lineage>
</organism>
<dbReference type="EMBL" id="JAFHDT010000020">
    <property type="protein sequence ID" value="KAI7795096.1"/>
    <property type="molecule type" value="Genomic_DNA"/>
</dbReference>
<accession>A0A9W7TEN9</accession>
<sequence>MRVTENRESTPLSQNCALNVRPPSVNGAYDSSSTSSESPEGSLADISSSSQRYTSLHYRCKDMDYINISEGTLDLNNKKSCDIDYENVTEPQKKITEKDQKNSDDGNASDSSDTSVESAVHYTKVVFPKADK</sequence>
<feature type="region of interest" description="Disordered" evidence="1">
    <location>
        <begin position="1"/>
        <end position="51"/>
    </location>
</feature>
<feature type="region of interest" description="Disordered" evidence="1">
    <location>
        <begin position="92"/>
        <end position="120"/>
    </location>
</feature>
<gene>
    <name evidence="2" type="ORF">IRJ41_008756</name>
</gene>
<feature type="compositionally biased region" description="Low complexity" evidence="1">
    <location>
        <begin position="31"/>
        <end position="42"/>
    </location>
</feature>
<comment type="caution">
    <text evidence="2">The sequence shown here is derived from an EMBL/GenBank/DDBJ whole genome shotgun (WGS) entry which is preliminary data.</text>
</comment>
<dbReference type="Proteomes" id="UP001059041">
    <property type="component" value="Linkage Group LG20"/>
</dbReference>
<evidence type="ECO:0000313" key="2">
    <source>
        <dbReference type="EMBL" id="KAI7795096.1"/>
    </source>
</evidence>
<proteinExistence type="predicted"/>
<feature type="compositionally biased region" description="Basic and acidic residues" evidence="1">
    <location>
        <begin position="92"/>
        <end position="104"/>
    </location>
</feature>
<feature type="compositionally biased region" description="Low complexity" evidence="1">
    <location>
        <begin position="105"/>
        <end position="115"/>
    </location>
</feature>
<name>A0A9W7TEN9_TRIRA</name>
<evidence type="ECO:0000313" key="3">
    <source>
        <dbReference type="Proteomes" id="UP001059041"/>
    </source>
</evidence>
<reference evidence="2" key="1">
    <citation type="submission" date="2021-02" db="EMBL/GenBank/DDBJ databases">
        <title>Comparative genomics reveals that relaxation of natural selection precedes convergent phenotypic evolution of cavefish.</title>
        <authorList>
            <person name="Peng Z."/>
        </authorList>
    </citation>
    <scope>NUCLEOTIDE SEQUENCE</scope>
    <source>
        <tissue evidence="2">Muscle</tissue>
    </source>
</reference>